<gene>
    <name evidence="7" type="ORF">CTOB1V02_LOCUS453</name>
</gene>
<protein>
    <submittedName>
        <fullName evidence="7">Uncharacterized protein</fullName>
    </submittedName>
</protein>
<dbReference type="GO" id="GO:0098839">
    <property type="term" value="C:postsynaptic density membrane"/>
    <property type="evidence" value="ECO:0007669"/>
    <property type="project" value="TreeGrafter"/>
</dbReference>
<organism evidence="7">
    <name type="scientific">Cyprideis torosa</name>
    <dbReference type="NCBI Taxonomy" id="163714"/>
    <lineage>
        <taxon>Eukaryota</taxon>
        <taxon>Metazoa</taxon>
        <taxon>Ecdysozoa</taxon>
        <taxon>Arthropoda</taxon>
        <taxon>Crustacea</taxon>
        <taxon>Oligostraca</taxon>
        <taxon>Ostracoda</taxon>
        <taxon>Podocopa</taxon>
        <taxon>Podocopida</taxon>
        <taxon>Cytherocopina</taxon>
        <taxon>Cytheroidea</taxon>
        <taxon>Cytherideidae</taxon>
        <taxon>Cyprideis</taxon>
    </lineage>
</organism>
<feature type="region of interest" description="Disordered" evidence="5">
    <location>
        <begin position="50"/>
        <end position="104"/>
    </location>
</feature>
<comment type="subcellular location">
    <subcellularLocation>
        <location evidence="1">Membrane</location>
        <topology evidence="1">Multi-pass membrane protein</topology>
    </subcellularLocation>
</comment>
<dbReference type="GO" id="GO:0099590">
    <property type="term" value="P:neurotransmitter receptor internalization"/>
    <property type="evidence" value="ECO:0007669"/>
    <property type="project" value="TreeGrafter"/>
</dbReference>
<keyword evidence="4 6" id="KW-0472">Membrane</keyword>
<dbReference type="Gene3D" id="1.20.140.150">
    <property type="match status" value="1"/>
</dbReference>
<feature type="transmembrane region" description="Helical" evidence="6">
    <location>
        <begin position="146"/>
        <end position="165"/>
    </location>
</feature>
<feature type="compositionally biased region" description="Low complexity" evidence="5">
    <location>
        <begin position="385"/>
        <end position="402"/>
    </location>
</feature>
<dbReference type="OrthoDB" id="9990458at2759"/>
<dbReference type="GO" id="GO:0051968">
    <property type="term" value="P:positive regulation of synaptic transmission, glutamatergic"/>
    <property type="evidence" value="ECO:0007669"/>
    <property type="project" value="TreeGrafter"/>
</dbReference>
<evidence type="ECO:0000256" key="1">
    <source>
        <dbReference type="ARBA" id="ARBA00004141"/>
    </source>
</evidence>
<sequence>MRCSIPPCGSPEWREFGTPSRAFTRALELLGSCRKNGITLRERAIPAVKERAGPAEKEKAIPAVKERAKPAVKERARPAVKERARPAVKERAKPAVKERARPAVKERARPAVKETVRPICEGKGKTSCEGKGKASCEGNDAVTKSAIFYFISTILLLFGELFCCFGHCTRRKRIFTFISGVVFIVSGLIMLIGLVIYISTFKGEVGGKLRSRSSFQPAMFSYRYGYSFLLVVAGFMGTEMSGTFAIFLYICWHQKYYERKENYRRQMSERFRRADGALTCISSGDFPPGTLVDPDCKVHSQLGRNGGGDFRPRTQSCNQLSYNQLSGNQLSGNHVDLGIPLVASCSRSVKSQHDLYPSMTTTAALHYLPSRMPNSVTMSTTADISAPEYSSTSPSASASRTSTLKRNQETNTENRPPMKKVKSVDRATNTLTDHSLDLHPLRQGFCSRSTSVDAPINTADSWKGSDRKITTIV</sequence>
<feature type="transmembrane region" description="Helical" evidence="6">
    <location>
        <begin position="177"/>
        <end position="198"/>
    </location>
</feature>
<feature type="transmembrane region" description="Helical" evidence="6">
    <location>
        <begin position="224"/>
        <end position="252"/>
    </location>
</feature>
<dbReference type="InterPro" id="IPR051072">
    <property type="entry name" value="CACNG_subunit"/>
</dbReference>
<proteinExistence type="predicted"/>
<dbReference type="GO" id="GO:0032281">
    <property type="term" value="C:AMPA glutamate receptor complex"/>
    <property type="evidence" value="ECO:0007669"/>
    <property type="project" value="TreeGrafter"/>
</dbReference>
<keyword evidence="2 6" id="KW-0812">Transmembrane</keyword>
<evidence type="ECO:0000256" key="2">
    <source>
        <dbReference type="ARBA" id="ARBA00022692"/>
    </source>
</evidence>
<dbReference type="GO" id="GO:0098943">
    <property type="term" value="P:neurotransmitter receptor transport, postsynaptic endosome to lysosome"/>
    <property type="evidence" value="ECO:0007669"/>
    <property type="project" value="TreeGrafter"/>
</dbReference>
<dbReference type="PANTHER" id="PTHR12107:SF0">
    <property type="entry name" value="STARGAZIN (MAMMALIAN CALCIUM CHANNEL) HOMOLOG"/>
    <property type="match status" value="1"/>
</dbReference>
<dbReference type="PANTHER" id="PTHR12107">
    <property type="entry name" value="VOLTAGE-DEPENDENT CALCIUM CHANNEL GAMMA SUBUNIT"/>
    <property type="match status" value="1"/>
</dbReference>
<reference evidence="7" key="1">
    <citation type="submission" date="2020-11" db="EMBL/GenBank/DDBJ databases">
        <authorList>
            <person name="Tran Van P."/>
        </authorList>
    </citation>
    <scope>NUCLEOTIDE SEQUENCE</scope>
</reference>
<dbReference type="GO" id="GO:0098970">
    <property type="term" value="P:postsynaptic neurotransmitter receptor diffusion trapping"/>
    <property type="evidence" value="ECO:0007669"/>
    <property type="project" value="TreeGrafter"/>
</dbReference>
<dbReference type="EMBL" id="OB660059">
    <property type="protein sequence ID" value="CAD7222445.1"/>
    <property type="molecule type" value="Genomic_DNA"/>
</dbReference>
<dbReference type="InterPro" id="IPR004031">
    <property type="entry name" value="PMP22/EMP/MP20/Claudin"/>
</dbReference>
<evidence type="ECO:0000256" key="6">
    <source>
        <dbReference type="SAM" id="Phobius"/>
    </source>
</evidence>
<dbReference type="AlphaFoldDB" id="A0A7R8W5A8"/>
<accession>A0A7R8W5A8</accession>
<evidence type="ECO:0000256" key="4">
    <source>
        <dbReference type="ARBA" id="ARBA00023136"/>
    </source>
</evidence>
<name>A0A7R8W5A8_9CRUS</name>
<keyword evidence="3 6" id="KW-1133">Transmembrane helix</keyword>
<evidence type="ECO:0000256" key="3">
    <source>
        <dbReference type="ARBA" id="ARBA00022989"/>
    </source>
</evidence>
<dbReference type="Pfam" id="PF00822">
    <property type="entry name" value="PMP22_Claudin"/>
    <property type="match status" value="1"/>
</dbReference>
<dbReference type="GO" id="GO:0005245">
    <property type="term" value="F:voltage-gated calcium channel activity"/>
    <property type="evidence" value="ECO:0007669"/>
    <property type="project" value="TreeGrafter"/>
</dbReference>
<dbReference type="GO" id="GO:0019226">
    <property type="term" value="P:transmission of nerve impulse"/>
    <property type="evidence" value="ECO:0007669"/>
    <property type="project" value="TreeGrafter"/>
</dbReference>
<feature type="region of interest" description="Disordered" evidence="5">
    <location>
        <begin position="383"/>
        <end position="435"/>
    </location>
</feature>
<evidence type="ECO:0000313" key="7">
    <source>
        <dbReference type="EMBL" id="CAD7222445.1"/>
    </source>
</evidence>
<dbReference type="GO" id="GO:0016247">
    <property type="term" value="F:channel regulator activity"/>
    <property type="evidence" value="ECO:0007669"/>
    <property type="project" value="TreeGrafter"/>
</dbReference>
<evidence type="ECO:0000256" key="5">
    <source>
        <dbReference type="SAM" id="MobiDB-lite"/>
    </source>
</evidence>